<reference evidence="2 3" key="1">
    <citation type="submission" date="2016-10" db="EMBL/GenBank/DDBJ databases">
        <authorList>
            <person name="de Groot N.N."/>
        </authorList>
    </citation>
    <scope>NUCLEOTIDE SEQUENCE [LARGE SCALE GENOMIC DNA]</scope>
    <source>
        <strain evidence="2 3">CGMCC 1.7054</strain>
    </source>
</reference>
<feature type="transmembrane region" description="Helical" evidence="1">
    <location>
        <begin position="12"/>
        <end position="33"/>
    </location>
</feature>
<dbReference type="EMBL" id="FPCG01000003">
    <property type="protein sequence ID" value="SFV21913.1"/>
    <property type="molecule type" value="Genomic_DNA"/>
</dbReference>
<gene>
    <name evidence="2" type="ORF">SAMN04487966_103108</name>
</gene>
<feature type="transmembrane region" description="Helical" evidence="1">
    <location>
        <begin position="86"/>
        <end position="105"/>
    </location>
</feature>
<organism evidence="2 3">
    <name type="scientific">Micrococcus terreus</name>
    <dbReference type="NCBI Taxonomy" id="574650"/>
    <lineage>
        <taxon>Bacteria</taxon>
        <taxon>Bacillati</taxon>
        <taxon>Actinomycetota</taxon>
        <taxon>Actinomycetes</taxon>
        <taxon>Micrococcales</taxon>
        <taxon>Micrococcaceae</taxon>
        <taxon>Micrococcus</taxon>
    </lineage>
</organism>
<feature type="transmembrane region" description="Helical" evidence="1">
    <location>
        <begin position="45"/>
        <end position="74"/>
    </location>
</feature>
<evidence type="ECO:0000256" key="1">
    <source>
        <dbReference type="SAM" id="Phobius"/>
    </source>
</evidence>
<proteinExistence type="predicted"/>
<evidence type="ECO:0000313" key="2">
    <source>
        <dbReference type="EMBL" id="SFV21913.1"/>
    </source>
</evidence>
<keyword evidence="1" id="KW-0812">Transmembrane</keyword>
<name>A0A1I7MJ06_9MICC</name>
<keyword evidence="1" id="KW-0472">Membrane</keyword>
<keyword evidence="1" id="KW-1133">Transmembrane helix</keyword>
<sequence>MRRVSSETLGWLLWSIMIGLGVAGVVAAVLALSGRWRRWVFFPRMLLSVVPFTTFPLVGGFMGLGLVFLALGFVAGPEGIPGDTEVYDLLGTVFLGLGLVSFVWWPRQWMPAWHRDWMRRGGDDLTDPWADEPGRG</sequence>
<protein>
    <submittedName>
        <fullName evidence="2">Uncharacterized protein</fullName>
    </submittedName>
</protein>
<dbReference type="STRING" id="574650.SAMN04487966_103108"/>
<accession>A0A1I7MJ06</accession>
<dbReference type="Proteomes" id="UP000198881">
    <property type="component" value="Unassembled WGS sequence"/>
</dbReference>
<dbReference type="AlphaFoldDB" id="A0A1I7MJ06"/>
<keyword evidence="3" id="KW-1185">Reference proteome</keyword>
<evidence type="ECO:0000313" key="3">
    <source>
        <dbReference type="Proteomes" id="UP000198881"/>
    </source>
</evidence>